<protein>
    <recommendedName>
        <fullName evidence="2">DHHA2 domain-containing protein</fullName>
    </recommendedName>
</protein>
<dbReference type="PANTHER" id="PTHR12112">
    <property type="entry name" value="BNIP - RELATED"/>
    <property type="match status" value="1"/>
</dbReference>
<dbReference type="InterPro" id="IPR038222">
    <property type="entry name" value="DHHA2_dom_sf"/>
</dbReference>
<dbReference type="InterPro" id="IPR038763">
    <property type="entry name" value="DHH_sf"/>
</dbReference>
<accession>A0A813NXD4</accession>
<dbReference type="EMBL" id="CAJOBC010000042">
    <property type="protein sequence ID" value="CAF3524702.1"/>
    <property type="molecule type" value="Genomic_DNA"/>
</dbReference>
<reference evidence="3" key="1">
    <citation type="submission" date="2021-02" db="EMBL/GenBank/DDBJ databases">
        <authorList>
            <person name="Nowell W R."/>
        </authorList>
    </citation>
    <scope>NUCLEOTIDE SEQUENCE</scope>
</reference>
<dbReference type="OrthoDB" id="374045at2759"/>
<dbReference type="EMBL" id="CAJNOQ010000042">
    <property type="protein sequence ID" value="CAF0745960.1"/>
    <property type="molecule type" value="Genomic_DNA"/>
</dbReference>
<evidence type="ECO:0000313" key="6">
    <source>
        <dbReference type="EMBL" id="CAF3548256.1"/>
    </source>
</evidence>
<proteinExistence type="inferred from homology"/>
<dbReference type="EMBL" id="CAJNOK010000662">
    <property type="protein sequence ID" value="CAF0767750.1"/>
    <property type="molecule type" value="Genomic_DNA"/>
</dbReference>
<keyword evidence="7" id="KW-1185">Reference proteome</keyword>
<dbReference type="GO" id="GO:0004309">
    <property type="term" value="F:exopolyphosphatase activity"/>
    <property type="evidence" value="ECO:0007669"/>
    <property type="project" value="TreeGrafter"/>
</dbReference>
<dbReference type="Proteomes" id="UP000681722">
    <property type="component" value="Unassembled WGS sequence"/>
</dbReference>
<dbReference type="EMBL" id="CAJOBA010000662">
    <property type="protein sequence ID" value="CAF3548256.1"/>
    <property type="molecule type" value="Genomic_DNA"/>
</dbReference>
<dbReference type="GO" id="GO:0005737">
    <property type="term" value="C:cytoplasm"/>
    <property type="evidence" value="ECO:0007669"/>
    <property type="project" value="InterPro"/>
</dbReference>
<dbReference type="SUPFAM" id="SSF64182">
    <property type="entry name" value="DHH phosphoesterases"/>
    <property type="match status" value="1"/>
</dbReference>
<dbReference type="Proteomes" id="UP000682733">
    <property type="component" value="Unassembled WGS sequence"/>
</dbReference>
<dbReference type="Gene3D" id="3.90.1640.10">
    <property type="entry name" value="inorganic pyrophosphatase (n-terminal core)"/>
    <property type="match status" value="2"/>
</dbReference>
<dbReference type="AlphaFoldDB" id="A0A813NXD4"/>
<dbReference type="Pfam" id="PF02833">
    <property type="entry name" value="DHHA2"/>
    <property type="match status" value="1"/>
</dbReference>
<dbReference type="InterPro" id="IPR004097">
    <property type="entry name" value="DHHA2"/>
</dbReference>
<dbReference type="SMART" id="SM01131">
    <property type="entry name" value="DHHA2"/>
    <property type="match status" value="1"/>
</dbReference>
<evidence type="ECO:0000259" key="2">
    <source>
        <dbReference type="SMART" id="SM01131"/>
    </source>
</evidence>
<dbReference type="Proteomes" id="UP000677228">
    <property type="component" value="Unassembled WGS sequence"/>
</dbReference>
<comment type="caution">
    <text evidence="3">The sequence shown here is derived from an EMBL/GenBank/DDBJ whole genome shotgun (WGS) entry which is preliminary data.</text>
</comment>
<dbReference type="Gene3D" id="3.10.310.20">
    <property type="entry name" value="DHHA2 domain"/>
    <property type="match status" value="1"/>
</dbReference>
<evidence type="ECO:0000256" key="1">
    <source>
        <dbReference type="ARBA" id="ARBA00010331"/>
    </source>
</evidence>
<evidence type="ECO:0000313" key="4">
    <source>
        <dbReference type="EMBL" id="CAF0767750.1"/>
    </source>
</evidence>
<organism evidence="3 7">
    <name type="scientific">Didymodactylos carnosus</name>
    <dbReference type="NCBI Taxonomy" id="1234261"/>
    <lineage>
        <taxon>Eukaryota</taxon>
        <taxon>Metazoa</taxon>
        <taxon>Spiralia</taxon>
        <taxon>Gnathifera</taxon>
        <taxon>Rotifera</taxon>
        <taxon>Eurotatoria</taxon>
        <taxon>Bdelloidea</taxon>
        <taxon>Philodinida</taxon>
        <taxon>Philodinidae</taxon>
        <taxon>Didymodactylos</taxon>
    </lineage>
</organism>
<feature type="domain" description="DHHA2" evidence="2">
    <location>
        <begin position="271"/>
        <end position="419"/>
    </location>
</feature>
<dbReference type="PANTHER" id="PTHR12112:SF39">
    <property type="entry name" value="EG:152A3.5 PROTEIN (FBGN0003116_PN PROTEIN)"/>
    <property type="match status" value="1"/>
</dbReference>
<evidence type="ECO:0000313" key="3">
    <source>
        <dbReference type="EMBL" id="CAF0745960.1"/>
    </source>
</evidence>
<dbReference type="Proteomes" id="UP000663829">
    <property type="component" value="Unassembled WGS sequence"/>
</dbReference>
<sequence length="427" mass="48979">MKILFEIYHSTSEDVLYLPILNTNKKTFQLRTETLWFLKQNSINDSHLIFLNDNDNIDLLKLKMEKKLQLTLVDHNYLRNDLNENVVEIIDHHSPDQNILLKELSPPSLLTFKVISRNSTKSRSEVFRKAFMFSKSLSFTLVFFKQIHGKAPACSITSVSSFEAPLRELCEALKTSEKLDVWPFFAKVSNVNPSSITIEKVGSCCTLIAEKLLSDKQFQFTEEIANLLRGPILFDTINFSTAAGKTTEKDCNIFSKLKSIMATSTDDKQLFNDLNEQAADISAMSIEDLLQKDLKMSMGPNIRIAVSSLPMNNTCEEFINKLKTMKDIESFLQKNDNADAVIILSVKTNDKNEPSRQLGLFVKKFEHFNKLYKYIQQEEHGLELQERSIPINQARLKLFNQKNAQASRKQILPIIEQYVKNFEASNE</sequence>
<evidence type="ECO:0000313" key="7">
    <source>
        <dbReference type="Proteomes" id="UP000663829"/>
    </source>
</evidence>
<name>A0A813NXD4_9BILA</name>
<comment type="similarity">
    <text evidence="1">Belongs to the PPase class C family. Prune subfamily.</text>
</comment>
<evidence type="ECO:0000313" key="5">
    <source>
        <dbReference type="EMBL" id="CAF3524702.1"/>
    </source>
</evidence>
<gene>
    <name evidence="3" type="ORF">GPM918_LOCUS539</name>
    <name evidence="4" type="ORF">OVA965_LOCUS2912</name>
    <name evidence="5" type="ORF">SRO942_LOCUS540</name>
    <name evidence="6" type="ORF">TMI583_LOCUS2911</name>
</gene>